<dbReference type="PIRSF" id="PIRSF038984">
    <property type="entry name" value="FAD_binding_protein"/>
    <property type="match status" value="1"/>
</dbReference>
<dbReference type="RefSeq" id="WP_160625106.1">
    <property type="nucleotide sequence ID" value="NZ_WUUQ01000002.1"/>
</dbReference>
<dbReference type="Proteomes" id="UP000434036">
    <property type="component" value="Unassembled WGS sequence"/>
</dbReference>
<protein>
    <recommendedName>
        <fullName evidence="1">FAD-dependent protein C-terminal domain-containing protein</fullName>
    </recommendedName>
</protein>
<feature type="domain" description="FAD-dependent protein C-terminal" evidence="1">
    <location>
        <begin position="279"/>
        <end position="474"/>
    </location>
</feature>
<dbReference type="InterPro" id="IPR036188">
    <property type="entry name" value="FAD/NAD-bd_sf"/>
</dbReference>
<dbReference type="AlphaFoldDB" id="A0A6N8U706"/>
<accession>A0A6N8U706</accession>
<sequence>MLRMNGLRLTIDQPVEHLSEKVCKQLHIPHAALLDLRIVKESIDARKRNEIYFTYTVDIMVADERQVLAKHGDLVRSVEPYVYQMPERGRAILKHRPVVVGFGPAGMFAALLLAQAGLRPIVLERGDAVDDRIESVNRFWTKGILDASSNVQFGEGGAGTFSDGKLTTRVKDLRAQKVLTELVNAGAPQQIQYEAHPHIGTDRLREIVKNIRKEILALGGEVRFRAQLDGIEQDRQRLMGVLVNHELLPCEQLILAIGHSARDTFQMLYESQIEMIGKPFAVGVRIEHPQHLIDEAQYGKYAGHPRLKAAEYRLTHRAANGRGVYTFCMCPGGFVVPSASAEGQVVVNGMSEYARDQTNANSAMLVQVNPNDFGVHPLDGIRYQQALEQKAFILGGGNYHAPVQLVKDFLNQQASTKLGSVKPSYAIGVTPCDLRQLFDPAIQKGLEEGLCGFDRQLKGFAMDDAVMTAVESRSSSPLRILRNDDTYESLSLNGMYPCGEGAGYAGGIVSAAIDGIRCAETILKKYER</sequence>
<gene>
    <name evidence="2" type="ORF">GSF08_06945</name>
</gene>
<reference evidence="2 3" key="1">
    <citation type="submission" date="2019-12" db="EMBL/GenBank/DDBJ databases">
        <authorList>
            <person name="Yang R."/>
        </authorList>
    </citation>
    <scope>NUCLEOTIDE SEQUENCE [LARGE SCALE GENOMIC DNA]</scope>
    <source>
        <strain evidence="2 3">DONG20-135</strain>
    </source>
</reference>
<dbReference type="Gene3D" id="3.50.50.60">
    <property type="entry name" value="FAD/NAD(P)-binding domain"/>
    <property type="match status" value="2"/>
</dbReference>
<dbReference type="PANTHER" id="PTHR42842:SF3">
    <property type="entry name" value="FAD_NAD(P)-BINDING OXIDOREDUCTASE FAMILY PROTEIN"/>
    <property type="match status" value="1"/>
</dbReference>
<name>A0A6N8U706_9FIRM</name>
<dbReference type="Gene3D" id="3.30.70.2700">
    <property type="match status" value="1"/>
</dbReference>
<dbReference type="EMBL" id="WUUQ01000002">
    <property type="protein sequence ID" value="MXQ73671.1"/>
    <property type="molecule type" value="Genomic_DNA"/>
</dbReference>
<reference evidence="2 3" key="2">
    <citation type="submission" date="2020-01" db="EMBL/GenBank/DDBJ databases">
        <title>Clostridiaceae sp. nov. isolated from the gut of human by culturomics.</title>
        <authorList>
            <person name="Chang Y."/>
        </authorList>
    </citation>
    <scope>NUCLEOTIDE SEQUENCE [LARGE SCALE GENOMIC DNA]</scope>
    <source>
        <strain evidence="2 3">DONG20-135</strain>
    </source>
</reference>
<organism evidence="2 3">
    <name type="scientific">Copranaerobaculum intestinale</name>
    <dbReference type="NCBI Taxonomy" id="2692629"/>
    <lineage>
        <taxon>Bacteria</taxon>
        <taxon>Bacillati</taxon>
        <taxon>Bacillota</taxon>
        <taxon>Erysipelotrichia</taxon>
        <taxon>Erysipelotrichales</taxon>
        <taxon>Erysipelotrichaceae</taxon>
        <taxon>Copranaerobaculum</taxon>
    </lineage>
</organism>
<dbReference type="InterPro" id="IPR049516">
    <property type="entry name" value="FAD-depend_C"/>
</dbReference>
<comment type="caution">
    <text evidence="2">The sequence shown here is derived from an EMBL/GenBank/DDBJ whole genome shotgun (WGS) entry which is preliminary data.</text>
</comment>
<evidence type="ECO:0000259" key="1">
    <source>
        <dbReference type="Pfam" id="PF21688"/>
    </source>
</evidence>
<evidence type="ECO:0000313" key="2">
    <source>
        <dbReference type="EMBL" id="MXQ73671.1"/>
    </source>
</evidence>
<evidence type="ECO:0000313" key="3">
    <source>
        <dbReference type="Proteomes" id="UP000434036"/>
    </source>
</evidence>
<dbReference type="Pfam" id="PF21688">
    <property type="entry name" value="FAD-depend_C"/>
    <property type="match status" value="1"/>
</dbReference>
<proteinExistence type="predicted"/>
<dbReference type="InterPro" id="IPR028348">
    <property type="entry name" value="FAD-binding_protein"/>
</dbReference>
<dbReference type="SUPFAM" id="SSF51905">
    <property type="entry name" value="FAD/NAD(P)-binding domain"/>
    <property type="match status" value="1"/>
</dbReference>
<keyword evidence="3" id="KW-1185">Reference proteome</keyword>
<dbReference type="PANTHER" id="PTHR42842">
    <property type="entry name" value="FAD/NAD(P)-BINDING OXIDOREDUCTASE"/>
    <property type="match status" value="1"/>
</dbReference>